<reference evidence="1" key="1">
    <citation type="submission" date="2019-04" db="EMBL/GenBank/DDBJ databases">
        <title>Microbes associate with the intestines of laboratory mice.</title>
        <authorList>
            <person name="Navarre W."/>
            <person name="Wong E."/>
            <person name="Huang K.C."/>
            <person name="Tropini C."/>
            <person name="Ng K."/>
            <person name="Yu B."/>
        </authorList>
    </citation>
    <scope>NUCLEOTIDE SEQUENCE</scope>
    <source>
        <strain evidence="1">NM86_A22</strain>
    </source>
</reference>
<name>A0AC61S4C6_9BACT</name>
<comment type="caution">
    <text evidence="1">The sequence shown here is derived from an EMBL/GenBank/DDBJ whole genome shotgun (WGS) entry which is preliminary data.</text>
</comment>
<evidence type="ECO:0000313" key="1">
    <source>
        <dbReference type="EMBL" id="THG47023.1"/>
    </source>
</evidence>
<organism evidence="1 2">
    <name type="scientific">Muribaculum caecicola</name>
    <dbReference type="NCBI Taxonomy" id="3038144"/>
    <lineage>
        <taxon>Bacteria</taxon>
        <taxon>Pseudomonadati</taxon>
        <taxon>Bacteroidota</taxon>
        <taxon>Bacteroidia</taxon>
        <taxon>Bacteroidales</taxon>
        <taxon>Muribaculaceae</taxon>
        <taxon>Muribaculum</taxon>
    </lineage>
</organism>
<dbReference type="EMBL" id="SSTG01000100">
    <property type="protein sequence ID" value="THG47023.1"/>
    <property type="molecule type" value="Genomic_DNA"/>
</dbReference>
<keyword evidence="2" id="KW-1185">Reference proteome</keyword>
<protein>
    <submittedName>
        <fullName evidence="1">Radical SAM protein</fullName>
    </submittedName>
</protein>
<gene>
    <name evidence="1" type="ORF">E5990_07935</name>
</gene>
<sequence length="192" mass="21745">MKINEIFYSLQGEGYFSGTPSVFIRFCGCNLNCSFCDTDHNTANMELSDEDILSVIAEWPSRHVVLTGGEPSLQVTSELISKLHDKGYYVQAETNGTVRLPDAIDWITCSPKTEKIAYDEVDEIKIIYTGTNTNHQFIRHFETVKAKCYNLQPCDVGIQQKNVELMAECIDFIKANPNWNLSIQSHKLLGIR</sequence>
<accession>A0AC61S4C6</accession>
<dbReference type="Proteomes" id="UP000305401">
    <property type="component" value="Unassembled WGS sequence"/>
</dbReference>
<proteinExistence type="predicted"/>
<evidence type="ECO:0000313" key="2">
    <source>
        <dbReference type="Proteomes" id="UP000305401"/>
    </source>
</evidence>